<name>A0A812MB89_9DINO</name>
<evidence type="ECO:0000313" key="2">
    <source>
        <dbReference type="Proteomes" id="UP000604046"/>
    </source>
</evidence>
<dbReference type="EMBL" id="CAJNDS010001324">
    <property type="protein sequence ID" value="CAE7255238.1"/>
    <property type="molecule type" value="Genomic_DNA"/>
</dbReference>
<accession>A0A812MB89</accession>
<dbReference type="OrthoDB" id="418076at2759"/>
<dbReference type="Proteomes" id="UP000604046">
    <property type="component" value="Unassembled WGS sequence"/>
</dbReference>
<organism evidence="1 2">
    <name type="scientific">Symbiodinium natans</name>
    <dbReference type="NCBI Taxonomy" id="878477"/>
    <lineage>
        <taxon>Eukaryota</taxon>
        <taxon>Sar</taxon>
        <taxon>Alveolata</taxon>
        <taxon>Dinophyceae</taxon>
        <taxon>Suessiales</taxon>
        <taxon>Symbiodiniaceae</taxon>
        <taxon>Symbiodinium</taxon>
    </lineage>
</organism>
<sequence length="192" mass="21570">MRSSQPTNSITRGAATDGRCSAARLANASRGCMGGSHADSCCGARAIATSSLCYNEFLNIQLGKLEEQDQEYDSAYLYQQQVKLGNGLQAPKYTILYQRTERAAEAPPRESGMRVVVPQKVRRLLQLDWGPDGLAWEEPESRLPDSMLIQSKVFDHPLRPSELLQQLTEVQHKAFDRDEWASFNFCYHMIGQ</sequence>
<reference evidence="1" key="1">
    <citation type="submission" date="2021-02" db="EMBL/GenBank/DDBJ databases">
        <authorList>
            <person name="Dougan E. K."/>
            <person name="Rhodes N."/>
            <person name="Thang M."/>
            <person name="Chan C."/>
        </authorList>
    </citation>
    <scope>NUCLEOTIDE SEQUENCE</scope>
</reference>
<comment type="caution">
    <text evidence="1">The sequence shown here is derived from an EMBL/GenBank/DDBJ whole genome shotgun (WGS) entry which is preliminary data.</text>
</comment>
<feature type="non-terminal residue" evidence="1">
    <location>
        <position position="1"/>
    </location>
</feature>
<protein>
    <submittedName>
        <fullName evidence="1">Uncharacterized protein</fullName>
    </submittedName>
</protein>
<proteinExistence type="predicted"/>
<evidence type="ECO:0000313" key="1">
    <source>
        <dbReference type="EMBL" id="CAE7255238.1"/>
    </source>
</evidence>
<dbReference type="AlphaFoldDB" id="A0A812MB89"/>
<gene>
    <name evidence="1" type="ORF">SNAT2548_LOCUS12968</name>
</gene>
<keyword evidence="2" id="KW-1185">Reference proteome</keyword>